<reference evidence="1" key="1">
    <citation type="submission" date="2019-03" db="EMBL/GenBank/DDBJ databases">
        <title>Long read genome sequence of the mycoparasitic Pythium oligandrum ATCC 38472 isolated from sugarbeet rhizosphere.</title>
        <authorList>
            <person name="Gaulin E."/>
        </authorList>
    </citation>
    <scope>NUCLEOTIDE SEQUENCE</scope>
    <source>
        <strain evidence="1">ATCC 38472_TT</strain>
    </source>
</reference>
<protein>
    <submittedName>
        <fullName evidence="1">Uncharacterized protein</fullName>
    </submittedName>
</protein>
<keyword evidence="2" id="KW-1185">Reference proteome</keyword>
<accession>A0A8K1CAU3</accession>
<dbReference type="Proteomes" id="UP000794436">
    <property type="component" value="Unassembled WGS sequence"/>
</dbReference>
<dbReference type="AlphaFoldDB" id="A0A8K1CAU3"/>
<gene>
    <name evidence="1" type="ORF">Poli38472_004764</name>
</gene>
<name>A0A8K1CAU3_PYTOL</name>
<dbReference type="EMBL" id="SPLM01000109">
    <property type="protein sequence ID" value="TMW59695.1"/>
    <property type="molecule type" value="Genomic_DNA"/>
</dbReference>
<organism evidence="1 2">
    <name type="scientific">Pythium oligandrum</name>
    <name type="common">Mycoparasitic fungus</name>
    <dbReference type="NCBI Taxonomy" id="41045"/>
    <lineage>
        <taxon>Eukaryota</taxon>
        <taxon>Sar</taxon>
        <taxon>Stramenopiles</taxon>
        <taxon>Oomycota</taxon>
        <taxon>Peronosporomycetes</taxon>
        <taxon>Pythiales</taxon>
        <taxon>Pythiaceae</taxon>
        <taxon>Pythium</taxon>
    </lineage>
</organism>
<comment type="caution">
    <text evidence="1">The sequence shown here is derived from an EMBL/GenBank/DDBJ whole genome shotgun (WGS) entry which is preliminary data.</text>
</comment>
<evidence type="ECO:0000313" key="1">
    <source>
        <dbReference type="EMBL" id="TMW59695.1"/>
    </source>
</evidence>
<evidence type="ECO:0000313" key="2">
    <source>
        <dbReference type="Proteomes" id="UP000794436"/>
    </source>
</evidence>
<sequence>MAVVTLTTALTLSGLIVKIKLLRRKVKDTDSKVTAMLDQVVDILEQFKKMEDEGVCLRSHEIEENIRTIHELRDELEQYMTRTMVGKAFRQSKTETCLIDLDLTLESLVKTHGDMCGLNGIEVMRRISLITQSICVALEEEKISTHRIDGDQIDAFSADYWCFCVRKNGKAVFPTIIYPPSVRTDFQSSHCRHTGSSAEMYCQSSHRLAPTASSEGILAKSLRHLTGQHHAMAIRVGVSHSLPPHELPPLVPCQRACQRTSKEFQEAQEPTTTTPGRTPSQAWITVHAALCALIRANLANFSAFEALEGVEVIVYIVGTGTEEEIVAACRALRYLLNWFPQARSSVGLSGGLVALTQVPGQGTVREQEEAKKALRCLGKS</sequence>
<dbReference type="InterPro" id="IPR011989">
    <property type="entry name" value="ARM-like"/>
</dbReference>
<dbReference type="Gene3D" id="1.25.10.10">
    <property type="entry name" value="Leucine-rich Repeat Variant"/>
    <property type="match status" value="1"/>
</dbReference>
<proteinExistence type="predicted"/>